<dbReference type="Gene3D" id="3.50.30.50">
    <property type="entry name" value="Putative cyclase"/>
    <property type="match status" value="1"/>
</dbReference>
<dbReference type="Pfam" id="PF04199">
    <property type="entry name" value="Cyclase"/>
    <property type="match status" value="1"/>
</dbReference>
<dbReference type="GO" id="GO:0004061">
    <property type="term" value="F:arylformamidase activity"/>
    <property type="evidence" value="ECO:0007669"/>
    <property type="project" value="InterPro"/>
</dbReference>
<dbReference type="SUPFAM" id="SSF102198">
    <property type="entry name" value="Putative cyclase"/>
    <property type="match status" value="1"/>
</dbReference>
<reference evidence="1 2" key="1">
    <citation type="submission" date="2019-12" db="EMBL/GenBank/DDBJ databases">
        <title>Microbes associate with the intestines of laboratory mice.</title>
        <authorList>
            <person name="Navarre W."/>
            <person name="Wong E."/>
        </authorList>
    </citation>
    <scope>NUCLEOTIDE SEQUENCE [LARGE SCALE GENOMIC DNA]</scope>
    <source>
        <strain evidence="1 2">NM82_D38</strain>
    </source>
</reference>
<evidence type="ECO:0000313" key="2">
    <source>
        <dbReference type="Proteomes" id="UP000472580"/>
    </source>
</evidence>
<dbReference type="GO" id="GO:0019441">
    <property type="term" value="P:L-tryptophan catabolic process to kynurenine"/>
    <property type="evidence" value="ECO:0007669"/>
    <property type="project" value="InterPro"/>
</dbReference>
<comment type="caution">
    <text evidence="1">The sequence shown here is derived from an EMBL/GenBank/DDBJ whole genome shotgun (WGS) entry which is preliminary data.</text>
</comment>
<dbReference type="EMBL" id="WSRP01000004">
    <property type="protein sequence ID" value="MVX55974.1"/>
    <property type="molecule type" value="Genomic_DNA"/>
</dbReference>
<protein>
    <recommendedName>
        <fullName evidence="3">Cyclase family protein</fullName>
    </recommendedName>
</protein>
<keyword evidence="2" id="KW-1185">Reference proteome</keyword>
<dbReference type="AlphaFoldDB" id="A0A6L6YF12"/>
<evidence type="ECO:0000313" key="1">
    <source>
        <dbReference type="EMBL" id="MVX55974.1"/>
    </source>
</evidence>
<proteinExistence type="predicted"/>
<sequence length="193" mass="21441">MKVIDISMTVNRNTPVFEGDTPLCIDYLSFGQINTSEIKFTPHVGTHVDLPYHFGYEQPGAQNYSIETFVGLAYIADVSQAGKLINIQDMPASAFNYQRILLKTNHPEAGISKELANKLTGHDVRLIGISTASIDPKVSIHFEAHHALLSHDICILENICLQDVEAGLYELHAVPLKWEGIEASPVRAYLIKR</sequence>
<dbReference type="Proteomes" id="UP000472580">
    <property type="component" value="Unassembled WGS sequence"/>
</dbReference>
<dbReference type="PANTHER" id="PTHR31118">
    <property type="entry name" value="CYCLASE-LIKE PROTEIN 2"/>
    <property type="match status" value="1"/>
</dbReference>
<dbReference type="InterPro" id="IPR007325">
    <property type="entry name" value="KFase/CYL"/>
</dbReference>
<gene>
    <name evidence="1" type="ORF">E5987_01965</name>
</gene>
<dbReference type="OrthoDB" id="9796085at2"/>
<dbReference type="RefSeq" id="WP_160334410.1">
    <property type="nucleotide sequence ID" value="NZ_CALPCV010000002.1"/>
</dbReference>
<evidence type="ECO:0008006" key="3">
    <source>
        <dbReference type="Google" id="ProtNLM"/>
    </source>
</evidence>
<dbReference type="PANTHER" id="PTHR31118:SF32">
    <property type="entry name" value="KYNURENINE FORMAMIDASE"/>
    <property type="match status" value="1"/>
</dbReference>
<accession>A0A6L6YF12</accession>
<name>A0A6L6YF12_9BURK</name>
<organism evidence="1 2">
    <name type="scientific">Parasutterella muris</name>
    <dbReference type="NCBI Taxonomy" id="2565572"/>
    <lineage>
        <taxon>Bacteria</taxon>
        <taxon>Pseudomonadati</taxon>
        <taxon>Pseudomonadota</taxon>
        <taxon>Betaproteobacteria</taxon>
        <taxon>Burkholderiales</taxon>
        <taxon>Sutterellaceae</taxon>
        <taxon>Parasutterella</taxon>
    </lineage>
</organism>
<dbReference type="InterPro" id="IPR037175">
    <property type="entry name" value="KFase_sf"/>
</dbReference>